<organism evidence="1 2">
    <name type="scientific">Candidatus Methanoperedens nitratireducens</name>
    <dbReference type="NCBI Taxonomy" id="1392998"/>
    <lineage>
        <taxon>Archaea</taxon>
        <taxon>Methanobacteriati</taxon>
        <taxon>Methanobacteriota</taxon>
        <taxon>Stenosarchaea group</taxon>
        <taxon>Methanomicrobia</taxon>
        <taxon>Methanosarcinales</taxon>
        <taxon>ANME-2 cluster</taxon>
        <taxon>Candidatus Methanoperedentaceae</taxon>
        <taxon>Candidatus Methanoperedens</taxon>
    </lineage>
</organism>
<dbReference type="EMBL" id="FZMP01000117">
    <property type="protein sequence ID" value="SNQ60826.1"/>
    <property type="molecule type" value="Genomic_DNA"/>
</dbReference>
<evidence type="ECO:0000313" key="1">
    <source>
        <dbReference type="EMBL" id="SNQ60826.1"/>
    </source>
</evidence>
<evidence type="ECO:0000313" key="2">
    <source>
        <dbReference type="Proteomes" id="UP000218615"/>
    </source>
</evidence>
<dbReference type="RefSeq" id="WP_179293889.1">
    <property type="nucleotide sequence ID" value="NZ_FZMP01000117.1"/>
</dbReference>
<accession>A0A284VNH1</accession>
<dbReference type="Proteomes" id="UP000218615">
    <property type="component" value="Unassembled WGS sequence"/>
</dbReference>
<gene>
    <name evidence="1" type="ORF">MNV_2030028</name>
</gene>
<protein>
    <submittedName>
        <fullName evidence="1">Uncharacterized protein</fullName>
    </submittedName>
</protein>
<dbReference type="AlphaFoldDB" id="A0A284VNH1"/>
<keyword evidence="2" id="KW-1185">Reference proteome</keyword>
<dbReference type="OrthoDB" id="376343at2157"/>
<reference evidence="2" key="1">
    <citation type="submission" date="2017-06" db="EMBL/GenBank/DDBJ databases">
        <authorList>
            <person name="Cremers G."/>
        </authorList>
    </citation>
    <scope>NUCLEOTIDE SEQUENCE [LARGE SCALE GENOMIC DNA]</scope>
</reference>
<sequence length="53" mass="5865">MADMIDSTWYKCPNCKHLILLRNADFIKGIAMVSCVDCGRGAFAIEDKDTLLG</sequence>
<proteinExistence type="predicted"/>
<name>A0A284VNH1_9EURY</name>